<reference evidence="2" key="1">
    <citation type="journal article" date="2010" name="Nat. Biotechnol.">
        <title>Draft genome sequence of the oilseed species Ricinus communis.</title>
        <authorList>
            <person name="Chan A.P."/>
            <person name="Crabtree J."/>
            <person name="Zhao Q."/>
            <person name="Lorenzi H."/>
            <person name="Orvis J."/>
            <person name="Puiu D."/>
            <person name="Melake-Berhan A."/>
            <person name="Jones K.M."/>
            <person name="Redman J."/>
            <person name="Chen G."/>
            <person name="Cahoon E.B."/>
            <person name="Gedil M."/>
            <person name="Stanke M."/>
            <person name="Haas B.J."/>
            <person name="Wortman J.R."/>
            <person name="Fraser-Liggett C.M."/>
            <person name="Ravel J."/>
            <person name="Rabinowicz P.D."/>
        </authorList>
    </citation>
    <scope>NUCLEOTIDE SEQUENCE [LARGE SCALE GENOMIC DNA]</scope>
    <source>
        <strain evidence="2">cv. Hale</strain>
    </source>
</reference>
<keyword evidence="2" id="KW-1185">Reference proteome</keyword>
<accession>B9S2Z3</accession>
<dbReference type="InParanoid" id="B9S2Z3"/>
<name>B9S2Z3_RICCO</name>
<dbReference type="Proteomes" id="UP000008311">
    <property type="component" value="Unassembled WGS sequence"/>
</dbReference>
<evidence type="ECO:0000313" key="1">
    <source>
        <dbReference type="EMBL" id="EEF42028.1"/>
    </source>
</evidence>
<dbReference type="EMBL" id="EQ973854">
    <property type="protein sequence ID" value="EEF42028.1"/>
    <property type="molecule type" value="Genomic_DNA"/>
</dbReference>
<proteinExistence type="predicted"/>
<organism evidence="1 2">
    <name type="scientific">Ricinus communis</name>
    <name type="common">Castor bean</name>
    <dbReference type="NCBI Taxonomy" id="3988"/>
    <lineage>
        <taxon>Eukaryota</taxon>
        <taxon>Viridiplantae</taxon>
        <taxon>Streptophyta</taxon>
        <taxon>Embryophyta</taxon>
        <taxon>Tracheophyta</taxon>
        <taxon>Spermatophyta</taxon>
        <taxon>Magnoliopsida</taxon>
        <taxon>eudicotyledons</taxon>
        <taxon>Gunneridae</taxon>
        <taxon>Pentapetalae</taxon>
        <taxon>rosids</taxon>
        <taxon>fabids</taxon>
        <taxon>Malpighiales</taxon>
        <taxon>Euphorbiaceae</taxon>
        <taxon>Acalyphoideae</taxon>
        <taxon>Acalypheae</taxon>
        <taxon>Ricinus</taxon>
    </lineage>
</organism>
<dbReference type="AlphaFoldDB" id="B9S2Z3"/>
<evidence type="ECO:0000313" key="2">
    <source>
        <dbReference type="Proteomes" id="UP000008311"/>
    </source>
</evidence>
<sequence length="50" mass="5397">MQQTQQAPPSATDTSCSLYACPVMDSTISYMTIDGQISTYTPLSLDTVPH</sequence>
<protein>
    <submittedName>
        <fullName evidence="1">Uncharacterized protein</fullName>
    </submittedName>
</protein>
<gene>
    <name evidence="1" type="ORF">RCOM_1535170</name>
</gene>